<dbReference type="EMBL" id="VDGT01000003">
    <property type="protein sequence ID" value="TNM32852.1"/>
    <property type="molecule type" value="Genomic_DNA"/>
</dbReference>
<comment type="caution">
    <text evidence="1">The sequence shown here is derived from an EMBL/GenBank/DDBJ whole genome shotgun (WGS) entry which is preliminary data.</text>
</comment>
<dbReference type="OrthoDB" id="4305932at2"/>
<dbReference type="AlphaFoldDB" id="A0A5C4VAK7"/>
<protein>
    <submittedName>
        <fullName evidence="1">Uncharacterized protein</fullName>
    </submittedName>
</protein>
<keyword evidence="2" id="KW-1185">Reference proteome</keyword>
<reference evidence="1 2" key="1">
    <citation type="submission" date="2019-06" db="EMBL/GenBank/DDBJ databases">
        <title>Draft genome of Streptomyces sedi sp. JCM16909.</title>
        <authorList>
            <person name="Klykleung N."/>
            <person name="Tanasupawat S."/>
            <person name="Kudo T."/>
            <person name="Yuki M."/>
            <person name="Ohkuma M."/>
        </authorList>
    </citation>
    <scope>NUCLEOTIDE SEQUENCE [LARGE SCALE GENOMIC DNA]</scope>
    <source>
        <strain evidence="1 2">JCM 16909</strain>
    </source>
</reference>
<dbReference type="RefSeq" id="WP_139641448.1">
    <property type="nucleotide sequence ID" value="NZ_BAAAZS010000157.1"/>
</dbReference>
<evidence type="ECO:0000313" key="1">
    <source>
        <dbReference type="EMBL" id="TNM32852.1"/>
    </source>
</evidence>
<gene>
    <name evidence="1" type="ORF">FH715_05950</name>
</gene>
<evidence type="ECO:0000313" key="2">
    <source>
        <dbReference type="Proteomes" id="UP000311713"/>
    </source>
</evidence>
<accession>A0A5C4VAK7</accession>
<dbReference type="Proteomes" id="UP000311713">
    <property type="component" value="Unassembled WGS sequence"/>
</dbReference>
<proteinExistence type="predicted"/>
<organism evidence="1 2">
    <name type="scientific">Streptomyces sedi</name>
    <dbReference type="NCBI Taxonomy" id="555059"/>
    <lineage>
        <taxon>Bacteria</taxon>
        <taxon>Bacillati</taxon>
        <taxon>Actinomycetota</taxon>
        <taxon>Actinomycetes</taxon>
        <taxon>Kitasatosporales</taxon>
        <taxon>Streptomycetaceae</taxon>
        <taxon>Streptomyces</taxon>
    </lineage>
</organism>
<name>A0A5C4VAK7_9ACTN</name>
<sequence>MLVLTHDKLSGPAFADSAVLSEALPSVEVALLAAAMPMSDAIGVFADERPISVPETAAAAAVAGGVAAYGNATANLVGAGHQTFGQQTKSHSKWALRGLEPWSDPT</sequence>